<evidence type="ECO:0000313" key="1">
    <source>
        <dbReference type="EMBL" id="CAB4163536.1"/>
    </source>
</evidence>
<dbReference type="EMBL" id="LR796744">
    <property type="protein sequence ID" value="CAB4163536.1"/>
    <property type="molecule type" value="Genomic_DNA"/>
</dbReference>
<proteinExistence type="predicted"/>
<name>A0A6J5P0Q6_9CAUD</name>
<organism evidence="1">
    <name type="scientific">uncultured Caudovirales phage</name>
    <dbReference type="NCBI Taxonomy" id="2100421"/>
    <lineage>
        <taxon>Viruses</taxon>
        <taxon>Duplodnaviria</taxon>
        <taxon>Heunggongvirae</taxon>
        <taxon>Uroviricota</taxon>
        <taxon>Caudoviricetes</taxon>
        <taxon>Peduoviridae</taxon>
        <taxon>Maltschvirus</taxon>
        <taxon>Maltschvirus maltsch</taxon>
    </lineage>
</organism>
<reference evidence="1" key="1">
    <citation type="submission" date="2020-04" db="EMBL/GenBank/DDBJ databases">
        <authorList>
            <person name="Chiriac C."/>
            <person name="Salcher M."/>
            <person name="Ghai R."/>
            <person name="Kavagutti S V."/>
        </authorList>
    </citation>
    <scope>NUCLEOTIDE SEQUENCE</scope>
</reference>
<sequence length="86" mass="10021">MNFRTCSCGSGREKYAKYDGRGIFLTYVCDKCVEAKMQQYRPDIDTHYEADEPIDGEIDDDDTLHYEDGAVGYRYSIYDRDEDPQP</sequence>
<protein>
    <submittedName>
        <fullName evidence="1">Uncharacterized protein</fullName>
    </submittedName>
</protein>
<gene>
    <name evidence="1" type="ORF">UFOVP810_29</name>
</gene>
<accession>A0A6J5P0Q6</accession>